<keyword evidence="6" id="KW-0732">Signal</keyword>
<dbReference type="Proteomes" id="UP001367508">
    <property type="component" value="Unassembled WGS sequence"/>
</dbReference>
<dbReference type="Pfam" id="PF04756">
    <property type="entry name" value="OST3_OST6"/>
    <property type="match status" value="1"/>
</dbReference>
<dbReference type="PANTHER" id="PTHR12692:SF0">
    <property type="entry name" value="GH11935P"/>
    <property type="match status" value="1"/>
</dbReference>
<sequence>MGMTWKTGLLERSGFVKALSQFRTLLHGLLCCSDLQKPFPFPVLSLLWLAIKLTMAPFPKFPLLIVIIVVVCLAVSSAESSDESVSELLSLQSRSKSGVIHLNDQSLARFLTSVKTPRPYSILLFFDAAQLHDKNELRLDELYNEFSIVSSSFIANNLNNPSHSKLFFCDIEYKESQLSFSQFGVNALPHIRLVGPNMGFKDSEPMDQGDFSRLAESMAEFVEAKTKLSVGPIHRPPLFSRNQLILIAVGICTWIAFFLKKLIAGQTLLHDPRVWLAGSVFVYFFSVSGTMHNIIRKMPMFLVDRNDPSKLVFFYQGSGMQLGAEGFAVGFLYTVVGLLLAFTTHGLVKVKSVSVQRVFMIFALLISFLAVKQVVFLDNWKTGYGIHGFWPSSWN</sequence>
<protein>
    <recommendedName>
        <fullName evidence="13">Dolichyl-diphosphooligosaccharide--protein glycosyltransferase subunit 3B</fullName>
    </recommendedName>
</protein>
<evidence type="ECO:0000256" key="8">
    <source>
        <dbReference type="ARBA" id="ARBA00022989"/>
    </source>
</evidence>
<evidence type="ECO:0000313" key="11">
    <source>
        <dbReference type="EMBL" id="KAK7343567.1"/>
    </source>
</evidence>
<keyword evidence="12" id="KW-1185">Reference proteome</keyword>
<dbReference type="PANTHER" id="PTHR12692">
    <property type="entry name" value="DOLICHYL-DIPHOSPHOOLIGOSACCHARIDE--PROTEIN GLYCOSYLTRANSFERASE-RELATED"/>
    <property type="match status" value="1"/>
</dbReference>
<comment type="function">
    <text evidence="1">Subunit of the oligosaccharyl transferase (OST) complex that catalyzes the initial transfer of a defined glycan (Glc(3)Man(9)GlcNAc(2) in eukaryotes) from the lipid carrier dolichol-pyrophosphate to an asparagine residue within an Asn-X-Ser/Thr consensus motif in nascent polypeptide chains, the first step in protein N-glycosylation. N-glycosylation occurs cotranslationally and the complex associates with the Sec61 complex at the channel-forming translocon complex that mediates protein translocation across the endoplasmic reticulum (ER). All subunits are required for a maximal enzyme activity.</text>
</comment>
<dbReference type="EMBL" id="JAYMYQ010000003">
    <property type="protein sequence ID" value="KAK7343567.1"/>
    <property type="molecule type" value="Genomic_DNA"/>
</dbReference>
<feature type="transmembrane region" description="Helical" evidence="10">
    <location>
        <begin position="275"/>
        <end position="295"/>
    </location>
</feature>
<keyword evidence="9 10" id="KW-0472">Membrane</keyword>
<evidence type="ECO:0000256" key="6">
    <source>
        <dbReference type="ARBA" id="ARBA00022729"/>
    </source>
</evidence>
<evidence type="ECO:0008006" key="13">
    <source>
        <dbReference type="Google" id="ProtNLM"/>
    </source>
</evidence>
<reference evidence="11 12" key="1">
    <citation type="submission" date="2024-01" db="EMBL/GenBank/DDBJ databases">
        <title>The genomes of 5 underutilized Papilionoideae crops provide insights into root nodulation and disease resistanc.</title>
        <authorList>
            <person name="Jiang F."/>
        </authorList>
    </citation>
    <scope>NUCLEOTIDE SEQUENCE [LARGE SCALE GENOMIC DNA]</scope>
    <source>
        <strain evidence="11">LVBAO_FW01</strain>
        <tissue evidence="11">Leaves</tissue>
    </source>
</reference>
<keyword evidence="8 10" id="KW-1133">Transmembrane helix</keyword>
<evidence type="ECO:0000256" key="4">
    <source>
        <dbReference type="ARBA" id="ARBA00011157"/>
    </source>
</evidence>
<dbReference type="FunFam" id="3.40.30.10:FF:000205">
    <property type="entry name" value="Probable dolichyl-diphosphooligosaccharide--protein glycosyltransferase subunit 3"/>
    <property type="match status" value="1"/>
</dbReference>
<gene>
    <name evidence="11" type="ORF">VNO77_12392</name>
</gene>
<organism evidence="11 12">
    <name type="scientific">Canavalia gladiata</name>
    <name type="common">Sword bean</name>
    <name type="synonym">Dolichos gladiatus</name>
    <dbReference type="NCBI Taxonomy" id="3824"/>
    <lineage>
        <taxon>Eukaryota</taxon>
        <taxon>Viridiplantae</taxon>
        <taxon>Streptophyta</taxon>
        <taxon>Embryophyta</taxon>
        <taxon>Tracheophyta</taxon>
        <taxon>Spermatophyta</taxon>
        <taxon>Magnoliopsida</taxon>
        <taxon>eudicotyledons</taxon>
        <taxon>Gunneridae</taxon>
        <taxon>Pentapetalae</taxon>
        <taxon>rosids</taxon>
        <taxon>fabids</taxon>
        <taxon>Fabales</taxon>
        <taxon>Fabaceae</taxon>
        <taxon>Papilionoideae</taxon>
        <taxon>50 kb inversion clade</taxon>
        <taxon>NPAAA clade</taxon>
        <taxon>indigoferoid/millettioid clade</taxon>
        <taxon>Phaseoleae</taxon>
        <taxon>Canavalia</taxon>
    </lineage>
</organism>
<evidence type="ECO:0000256" key="7">
    <source>
        <dbReference type="ARBA" id="ARBA00022824"/>
    </source>
</evidence>
<evidence type="ECO:0000313" key="12">
    <source>
        <dbReference type="Proteomes" id="UP001367508"/>
    </source>
</evidence>
<keyword evidence="5 10" id="KW-0812">Transmembrane</keyword>
<comment type="caution">
    <text evidence="11">The sequence shown here is derived from an EMBL/GenBank/DDBJ whole genome shotgun (WGS) entry which is preliminary data.</text>
</comment>
<evidence type="ECO:0000256" key="2">
    <source>
        <dbReference type="ARBA" id="ARBA00004477"/>
    </source>
</evidence>
<dbReference type="AlphaFoldDB" id="A0AAN9M1E2"/>
<feature type="transmembrane region" description="Helical" evidence="10">
    <location>
        <begin position="354"/>
        <end position="371"/>
    </location>
</feature>
<evidence type="ECO:0000256" key="10">
    <source>
        <dbReference type="SAM" id="Phobius"/>
    </source>
</evidence>
<feature type="transmembrane region" description="Helical" evidence="10">
    <location>
        <begin position="244"/>
        <end position="263"/>
    </location>
</feature>
<keyword evidence="7" id="KW-0256">Endoplasmic reticulum</keyword>
<dbReference type="Gene3D" id="3.40.30.10">
    <property type="entry name" value="Glutaredoxin"/>
    <property type="match status" value="1"/>
</dbReference>
<name>A0AAN9M1E2_CANGL</name>
<comment type="subunit">
    <text evidence="4">Component of the oligosaccharyltransferase (OST) complex.</text>
</comment>
<feature type="transmembrane region" description="Helical" evidence="10">
    <location>
        <begin position="327"/>
        <end position="348"/>
    </location>
</feature>
<evidence type="ECO:0000256" key="5">
    <source>
        <dbReference type="ARBA" id="ARBA00022692"/>
    </source>
</evidence>
<evidence type="ECO:0000256" key="3">
    <source>
        <dbReference type="ARBA" id="ARBA00009561"/>
    </source>
</evidence>
<dbReference type="GO" id="GO:0008250">
    <property type="term" value="C:oligosaccharyltransferase complex"/>
    <property type="evidence" value="ECO:0007669"/>
    <property type="project" value="TreeGrafter"/>
</dbReference>
<comment type="subcellular location">
    <subcellularLocation>
        <location evidence="2">Endoplasmic reticulum membrane</location>
        <topology evidence="2">Multi-pass membrane protein</topology>
    </subcellularLocation>
</comment>
<feature type="transmembrane region" description="Helical" evidence="10">
    <location>
        <begin position="61"/>
        <end position="78"/>
    </location>
</feature>
<accession>A0AAN9M1E2</accession>
<dbReference type="InterPro" id="IPR021149">
    <property type="entry name" value="OligosaccharylTrfase_OST3/OST6"/>
</dbReference>
<evidence type="ECO:0000256" key="9">
    <source>
        <dbReference type="ARBA" id="ARBA00023136"/>
    </source>
</evidence>
<comment type="similarity">
    <text evidence="3">Belongs to the OST3/OST6 family.</text>
</comment>
<evidence type="ECO:0000256" key="1">
    <source>
        <dbReference type="ARBA" id="ARBA00002791"/>
    </source>
</evidence>
<dbReference type="GO" id="GO:0018279">
    <property type="term" value="P:protein N-linked glycosylation via asparagine"/>
    <property type="evidence" value="ECO:0007669"/>
    <property type="project" value="TreeGrafter"/>
</dbReference>
<proteinExistence type="inferred from homology"/>